<accession>A0ABV8WZS1</accession>
<evidence type="ECO:0000313" key="3">
    <source>
        <dbReference type="Proteomes" id="UP001595817"/>
    </source>
</evidence>
<protein>
    <recommendedName>
        <fullName evidence="1">YkoP-like domain-containing protein</fullName>
    </recommendedName>
</protein>
<dbReference type="RefSeq" id="WP_378151263.1">
    <property type="nucleotide sequence ID" value="NZ_JBHSEC010000001.1"/>
</dbReference>
<keyword evidence="3" id="KW-1185">Reference proteome</keyword>
<organism evidence="2 3">
    <name type="scientific">Chungangia koreensis</name>
    <dbReference type="NCBI Taxonomy" id="752657"/>
    <lineage>
        <taxon>Bacteria</taxon>
        <taxon>Bacillati</taxon>
        <taxon>Bacillota</taxon>
        <taxon>Bacilli</taxon>
        <taxon>Lactobacillales</taxon>
        <taxon>Chungangia</taxon>
    </lineage>
</organism>
<name>A0ABV8WZS1_9LACT</name>
<evidence type="ECO:0000313" key="2">
    <source>
        <dbReference type="EMBL" id="MFC4408986.1"/>
    </source>
</evidence>
<proteinExistence type="predicted"/>
<comment type="caution">
    <text evidence="2">The sequence shown here is derived from an EMBL/GenBank/DDBJ whole genome shotgun (WGS) entry which is preliminary data.</text>
</comment>
<dbReference type="EMBL" id="JBHSEC010000001">
    <property type="protein sequence ID" value="MFC4408986.1"/>
    <property type="molecule type" value="Genomic_DNA"/>
</dbReference>
<feature type="domain" description="YkoP-like" evidence="1">
    <location>
        <begin position="2"/>
        <end position="182"/>
    </location>
</feature>
<gene>
    <name evidence="2" type="ORF">ACFOZY_00910</name>
</gene>
<dbReference type="InterPro" id="IPR054467">
    <property type="entry name" value="YkoP-like_dom"/>
</dbReference>
<sequence>MKRLICTIWSILDPLYLFFTKLECLQHADGRPTVFRIRLTRYKGRTITLSDGTEICKNDLLIKIHLHNVRLLQEMIGLDEPVKKAFLLYRRVQESLPDLASYVTSHQQTGQIKGVLGITMLNTGYRRLGFESVPFTSRMYIWFKRIGQYPLHILFRPESIRLQAMPTPHYLFISKHRICELYGPKVTP</sequence>
<reference evidence="3" key="1">
    <citation type="journal article" date="2019" name="Int. J. Syst. Evol. Microbiol.">
        <title>The Global Catalogue of Microorganisms (GCM) 10K type strain sequencing project: providing services to taxonomists for standard genome sequencing and annotation.</title>
        <authorList>
            <consortium name="The Broad Institute Genomics Platform"/>
            <consortium name="The Broad Institute Genome Sequencing Center for Infectious Disease"/>
            <person name="Wu L."/>
            <person name="Ma J."/>
        </authorList>
    </citation>
    <scope>NUCLEOTIDE SEQUENCE [LARGE SCALE GENOMIC DNA]</scope>
    <source>
        <strain evidence="3">CCUG 59778</strain>
    </source>
</reference>
<dbReference type="Proteomes" id="UP001595817">
    <property type="component" value="Unassembled WGS sequence"/>
</dbReference>
<dbReference type="Pfam" id="PF22790">
    <property type="entry name" value="YkoP"/>
    <property type="match status" value="1"/>
</dbReference>
<evidence type="ECO:0000259" key="1">
    <source>
        <dbReference type="Pfam" id="PF22790"/>
    </source>
</evidence>